<feature type="compositionally biased region" description="Basic and acidic residues" evidence="1">
    <location>
        <begin position="77"/>
        <end position="99"/>
    </location>
</feature>
<dbReference type="InParanoid" id="A0A0C3A870"/>
<proteinExistence type="predicted"/>
<accession>A0A0C3A870</accession>
<name>A0A0C3A870_9AGAM</name>
<evidence type="ECO:0000313" key="2">
    <source>
        <dbReference type="EMBL" id="KIM69903.1"/>
    </source>
</evidence>
<evidence type="ECO:0000256" key="1">
    <source>
        <dbReference type="SAM" id="MobiDB-lite"/>
    </source>
</evidence>
<sequence>MSDVLAHHAPALKVGGRRLSVSNTAKPHATSTSPKTTTGSDNADYPRPAAQGDEQPEATPQKEEDAPKKEKKHGRGEKRPRENFNDKVEATRPTKDHMASKHGFGAAGRIAQPASKAFGI</sequence>
<dbReference type="OrthoDB" id="3228420at2759"/>
<keyword evidence="3" id="KW-1185">Reference proteome</keyword>
<feature type="compositionally biased region" description="Polar residues" evidence="1">
    <location>
        <begin position="20"/>
        <end position="41"/>
    </location>
</feature>
<dbReference type="AlphaFoldDB" id="A0A0C3A870"/>
<reference evidence="3" key="2">
    <citation type="submission" date="2015-01" db="EMBL/GenBank/DDBJ databases">
        <title>Evolutionary Origins and Diversification of the Mycorrhizal Mutualists.</title>
        <authorList>
            <consortium name="DOE Joint Genome Institute"/>
            <consortium name="Mycorrhizal Genomics Consortium"/>
            <person name="Kohler A."/>
            <person name="Kuo A."/>
            <person name="Nagy L.G."/>
            <person name="Floudas D."/>
            <person name="Copeland A."/>
            <person name="Barry K.W."/>
            <person name="Cichocki N."/>
            <person name="Veneault-Fourrey C."/>
            <person name="LaButti K."/>
            <person name="Lindquist E.A."/>
            <person name="Lipzen A."/>
            <person name="Lundell T."/>
            <person name="Morin E."/>
            <person name="Murat C."/>
            <person name="Riley R."/>
            <person name="Ohm R."/>
            <person name="Sun H."/>
            <person name="Tunlid A."/>
            <person name="Henrissat B."/>
            <person name="Grigoriev I.V."/>
            <person name="Hibbett D.S."/>
            <person name="Martin F."/>
        </authorList>
    </citation>
    <scope>NUCLEOTIDE SEQUENCE [LARGE SCALE GENOMIC DNA]</scope>
    <source>
        <strain evidence="3">Foug A</strain>
    </source>
</reference>
<feature type="region of interest" description="Disordered" evidence="1">
    <location>
        <begin position="1"/>
        <end position="120"/>
    </location>
</feature>
<reference evidence="2 3" key="1">
    <citation type="submission" date="2014-04" db="EMBL/GenBank/DDBJ databases">
        <authorList>
            <consortium name="DOE Joint Genome Institute"/>
            <person name="Kuo A."/>
            <person name="Kohler A."/>
            <person name="Nagy L.G."/>
            <person name="Floudas D."/>
            <person name="Copeland A."/>
            <person name="Barry K.W."/>
            <person name="Cichocki N."/>
            <person name="Veneault-Fourrey C."/>
            <person name="LaButti K."/>
            <person name="Lindquist E.A."/>
            <person name="Lipzen A."/>
            <person name="Lundell T."/>
            <person name="Morin E."/>
            <person name="Murat C."/>
            <person name="Sun H."/>
            <person name="Tunlid A."/>
            <person name="Henrissat B."/>
            <person name="Grigoriev I.V."/>
            <person name="Hibbett D.S."/>
            <person name="Martin F."/>
            <person name="Nordberg H.P."/>
            <person name="Cantor M.N."/>
            <person name="Hua S.X."/>
        </authorList>
    </citation>
    <scope>NUCLEOTIDE SEQUENCE [LARGE SCALE GENOMIC DNA]</scope>
    <source>
        <strain evidence="2 3">Foug A</strain>
    </source>
</reference>
<organism evidence="2 3">
    <name type="scientific">Scleroderma citrinum Foug A</name>
    <dbReference type="NCBI Taxonomy" id="1036808"/>
    <lineage>
        <taxon>Eukaryota</taxon>
        <taxon>Fungi</taxon>
        <taxon>Dikarya</taxon>
        <taxon>Basidiomycota</taxon>
        <taxon>Agaricomycotina</taxon>
        <taxon>Agaricomycetes</taxon>
        <taxon>Agaricomycetidae</taxon>
        <taxon>Boletales</taxon>
        <taxon>Sclerodermatineae</taxon>
        <taxon>Sclerodermataceae</taxon>
        <taxon>Scleroderma</taxon>
    </lineage>
</organism>
<dbReference type="Proteomes" id="UP000053989">
    <property type="component" value="Unassembled WGS sequence"/>
</dbReference>
<dbReference type="HOGENOM" id="CLU_141751_0_0_1"/>
<evidence type="ECO:0000313" key="3">
    <source>
        <dbReference type="Proteomes" id="UP000053989"/>
    </source>
</evidence>
<gene>
    <name evidence="2" type="ORF">SCLCIDRAFT_490065</name>
</gene>
<dbReference type="EMBL" id="KN822005">
    <property type="protein sequence ID" value="KIM69903.1"/>
    <property type="molecule type" value="Genomic_DNA"/>
</dbReference>
<protein>
    <submittedName>
        <fullName evidence="2">Uncharacterized protein</fullName>
    </submittedName>
</protein>